<dbReference type="NCBIfam" id="TIGR00077">
    <property type="entry name" value="lspA"/>
    <property type="match status" value="1"/>
</dbReference>
<evidence type="ECO:0000256" key="8">
    <source>
        <dbReference type="ARBA" id="ARBA00023136"/>
    </source>
</evidence>
<dbReference type="RefSeq" id="WP_006941885.1">
    <property type="nucleotide sequence ID" value="NZ_GL538208.1"/>
</dbReference>
<dbReference type="PANTHER" id="PTHR33695">
    <property type="entry name" value="LIPOPROTEIN SIGNAL PEPTIDASE"/>
    <property type="match status" value="1"/>
</dbReference>
<feature type="transmembrane region" description="Helical" evidence="9">
    <location>
        <begin position="57"/>
        <end position="74"/>
    </location>
</feature>
<dbReference type="GO" id="GO:0006508">
    <property type="term" value="P:proteolysis"/>
    <property type="evidence" value="ECO:0007669"/>
    <property type="project" value="UniProtKB-KW"/>
</dbReference>
<dbReference type="EC" id="3.4.23.36" evidence="9"/>
<dbReference type="Proteomes" id="UP000003195">
    <property type="component" value="Unassembled WGS sequence"/>
</dbReference>
<proteinExistence type="inferred from homology"/>
<dbReference type="Pfam" id="PF01252">
    <property type="entry name" value="Peptidase_A8"/>
    <property type="match status" value="1"/>
</dbReference>
<keyword evidence="6 9" id="KW-0378">Hydrolase</keyword>
<evidence type="ECO:0000256" key="1">
    <source>
        <dbReference type="ARBA" id="ARBA00006139"/>
    </source>
</evidence>
<comment type="subcellular location">
    <subcellularLocation>
        <location evidence="9">Cell membrane</location>
        <topology evidence="9">Multi-pass membrane protein</topology>
    </subcellularLocation>
</comment>
<accession>E2ZBN0</accession>
<keyword evidence="3 9" id="KW-0645">Protease</keyword>
<dbReference type="eggNOG" id="COG0597">
    <property type="taxonomic scope" value="Bacteria"/>
</dbReference>
<keyword evidence="5 9" id="KW-0064">Aspartyl protease</keyword>
<comment type="similarity">
    <text evidence="1 9 11">Belongs to the peptidase A8 family.</text>
</comment>
<name>E2ZBN0_9FIRM</name>
<dbReference type="PANTHER" id="PTHR33695:SF1">
    <property type="entry name" value="LIPOPROTEIN SIGNAL PEPTIDASE"/>
    <property type="match status" value="1"/>
</dbReference>
<keyword evidence="8 9" id="KW-0472">Membrane</keyword>
<dbReference type="HAMAP" id="MF_00161">
    <property type="entry name" value="LspA"/>
    <property type="match status" value="1"/>
</dbReference>
<comment type="catalytic activity">
    <reaction evidence="9 10">
        <text>Release of signal peptides from bacterial membrane prolipoproteins. Hydrolyzes -Xaa-Yaa-Zaa-|-(S,diacylglyceryl)Cys-, in which Xaa is hydrophobic (preferably Leu), and Yaa (Ala or Ser) and Zaa (Gly or Ala) have small, neutral side chains.</text>
        <dbReference type="EC" id="3.4.23.36"/>
    </reaction>
</comment>
<evidence type="ECO:0000256" key="2">
    <source>
        <dbReference type="ARBA" id="ARBA00022475"/>
    </source>
</evidence>
<feature type="active site" evidence="9">
    <location>
        <position position="110"/>
    </location>
</feature>
<keyword evidence="4 9" id="KW-0812">Transmembrane</keyword>
<evidence type="ECO:0000256" key="10">
    <source>
        <dbReference type="RuleBase" id="RU000594"/>
    </source>
</evidence>
<dbReference type="EMBL" id="AECS01000036">
    <property type="protein sequence ID" value="EFQ04258.1"/>
    <property type="molecule type" value="Genomic_DNA"/>
</dbReference>
<feature type="transmembrane region" description="Helical" evidence="9">
    <location>
        <begin position="81"/>
        <end position="100"/>
    </location>
</feature>
<reference evidence="12 13" key="1">
    <citation type="submission" date="2010-08" db="EMBL/GenBank/DDBJ databases">
        <authorList>
            <person name="Weinstock G."/>
            <person name="Sodergren E."/>
            <person name="Clifton S."/>
            <person name="Fulton L."/>
            <person name="Fulton B."/>
            <person name="Courtney L."/>
            <person name="Fronick C."/>
            <person name="Harrison M."/>
            <person name="Strong C."/>
            <person name="Farmer C."/>
            <person name="Delahaunty K."/>
            <person name="Markovic C."/>
            <person name="Hall O."/>
            <person name="Minx P."/>
            <person name="Tomlinson C."/>
            <person name="Mitreva M."/>
            <person name="Hou S."/>
            <person name="Chen J."/>
            <person name="Wollam A."/>
            <person name="Pepin K.H."/>
            <person name="Johnson M."/>
            <person name="Bhonagiri V."/>
            <person name="Zhang X."/>
            <person name="Suruliraj S."/>
            <person name="Warren W."/>
            <person name="Chinwalla A."/>
            <person name="Mardis E.R."/>
            <person name="Wilson R.K."/>
        </authorList>
    </citation>
    <scope>NUCLEOTIDE SEQUENCE [LARGE SCALE GENOMIC DNA]</scope>
    <source>
        <strain evidence="12 13">F0359</strain>
    </source>
</reference>
<comment type="function">
    <text evidence="9 10">This protein specifically catalyzes the removal of signal peptides from prolipoproteins.</text>
</comment>
<feature type="active site" evidence="9">
    <location>
        <position position="124"/>
    </location>
</feature>
<evidence type="ECO:0000256" key="9">
    <source>
        <dbReference type="HAMAP-Rule" id="MF_00161"/>
    </source>
</evidence>
<keyword evidence="7 9" id="KW-1133">Transmembrane helix</keyword>
<dbReference type="HOGENOM" id="CLU_083252_3_4_9"/>
<comment type="caution">
    <text evidence="12">The sequence shown here is derived from an EMBL/GenBank/DDBJ whole genome shotgun (WGS) entry which is preliminary data.</text>
</comment>
<dbReference type="GO" id="GO:0005886">
    <property type="term" value="C:plasma membrane"/>
    <property type="evidence" value="ECO:0007669"/>
    <property type="project" value="UniProtKB-SubCell"/>
</dbReference>
<evidence type="ECO:0000256" key="11">
    <source>
        <dbReference type="RuleBase" id="RU004181"/>
    </source>
</evidence>
<evidence type="ECO:0000256" key="7">
    <source>
        <dbReference type="ARBA" id="ARBA00022989"/>
    </source>
</evidence>
<evidence type="ECO:0000256" key="6">
    <source>
        <dbReference type="ARBA" id="ARBA00022801"/>
    </source>
</evidence>
<dbReference type="AlphaFoldDB" id="E2ZBN0"/>
<dbReference type="InterPro" id="IPR001872">
    <property type="entry name" value="Peptidase_A8"/>
</dbReference>
<dbReference type="PROSITE" id="PS00855">
    <property type="entry name" value="SPASE_II"/>
    <property type="match status" value="1"/>
</dbReference>
<evidence type="ECO:0000256" key="5">
    <source>
        <dbReference type="ARBA" id="ARBA00022750"/>
    </source>
</evidence>
<dbReference type="STRING" id="706434.HMPREF9429_00861"/>
<dbReference type="OrthoDB" id="9810259at2"/>
<protein>
    <recommendedName>
        <fullName evidence="9">Lipoprotein signal peptidase</fullName>
        <ecNumber evidence="9">3.4.23.36</ecNumber>
    </recommendedName>
    <alternativeName>
        <fullName evidence="9">Prolipoprotein signal peptidase</fullName>
    </alternativeName>
    <alternativeName>
        <fullName evidence="9">Signal peptidase II</fullName>
        <shortName evidence="9">SPase II</shortName>
    </alternativeName>
</protein>
<gene>
    <name evidence="9 12" type="primary">lspA</name>
    <name evidence="12" type="ORF">HMPREF9429_00861</name>
</gene>
<evidence type="ECO:0000313" key="13">
    <source>
        <dbReference type="Proteomes" id="UP000003195"/>
    </source>
</evidence>
<evidence type="ECO:0000313" key="12">
    <source>
        <dbReference type="EMBL" id="EFQ04258.1"/>
    </source>
</evidence>
<evidence type="ECO:0000256" key="3">
    <source>
        <dbReference type="ARBA" id="ARBA00022670"/>
    </source>
</evidence>
<keyword evidence="2 9" id="KW-1003">Cell membrane</keyword>
<keyword evidence="13" id="KW-1185">Reference proteome</keyword>
<comment type="pathway">
    <text evidence="9">Protein modification; lipoprotein biosynthesis (signal peptide cleavage).</text>
</comment>
<dbReference type="GO" id="GO:0004190">
    <property type="term" value="F:aspartic-type endopeptidase activity"/>
    <property type="evidence" value="ECO:0007669"/>
    <property type="project" value="UniProtKB-UniRule"/>
</dbReference>
<dbReference type="PRINTS" id="PR00781">
    <property type="entry name" value="LIPOSIGPTASE"/>
</dbReference>
<comment type="caution">
    <text evidence="9">Lacks conserved residue(s) required for the propagation of feature annotation.</text>
</comment>
<feature type="transmembrane region" description="Helical" evidence="9">
    <location>
        <begin position="120"/>
        <end position="139"/>
    </location>
</feature>
<evidence type="ECO:0000256" key="4">
    <source>
        <dbReference type="ARBA" id="ARBA00022692"/>
    </source>
</evidence>
<sequence>MSVFIIACLVVAADQIGKYAISHSMILNQSVPVIPGFFHITYILNKGAAFGFLEHKQWLFIAVAIGLFLLYFVFRKYLPKVPVVTVGTGLLLGGAFGNAVDRCLFGAVTDFFDFRVWPVFNIADMAIVAGVFLLLIYCWTHGSE</sequence>
<organism evidence="12 13">
    <name type="scientific">Megasphaera micronuciformis F0359</name>
    <dbReference type="NCBI Taxonomy" id="706434"/>
    <lineage>
        <taxon>Bacteria</taxon>
        <taxon>Bacillati</taxon>
        <taxon>Bacillota</taxon>
        <taxon>Negativicutes</taxon>
        <taxon>Veillonellales</taxon>
        <taxon>Veillonellaceae</taxon>
        <taxon>Megasphaera</taxon>
    </lineage>
</organism>
<dbReference type="UniPathway" id="UPA00665"/>